<comment type="caution">
    <text evidence="6">The sequence shown here is derived from an EMBL/GenBank/DDBJ whole genome shotgun (WGS) entry which is preliminary data.</text>
</comment>
<feature type="chain" id="PRO_5041407741" description="Leucine-binding protein domain-containing protein" evidence="4">
    <location>
        <begin position="25"/>
        <end position="285"/>
    </location>
</feature>
<evidence type="ECO:0000313" key="7">
    <source>
        <dbReference type="Proteomes" id="UP001055286"/>
    </source>
</evidence>
<dbReference type="InterPro" id="IPR051010">
    <property type="entry name" value="BCAA_transport"/>
</dbReference>
<reference evidence="6" key="2">
    <citation type="submission" date="2021-08" db="EMBL/GenBank/DDBJ databases">
        <authorList>
            <person name="Tani A."/>
            <person name="Ola A."/>
            <person name="Ogura Y."/>
            <person name="Katsura K."/>
            <person name="Hayashi T."/>
        </authorList>
    </citation>
    <scope>NUCLEOTIDE SEQUENCE</scope>
    <source>
        <strain evidence="6">JCM 32048</strain>
    </source>
</reference>
<gene>
    <name evidence="6" type="ORF">MPEAHAMD_5625</name>
</gene>
<dbReference type="Proteomes" id="UP001055286">
    <property type="component" value="Unassembled WGS sequence"/>
</dbReference>
<dbReference type="Gene3D" id="3.40.50.2300">
    <property type="match status" value="2"/>
</dbReference>
<name>A0AA37HGE1_9HYPH</name>
<feature type="signal peptide" evidence="4">
    <location>
        <begin position="1"/>
        <end position="24"/>
    </location>
</feature>
<evidence type="ECO:0000256" key="2">
    <source>
        <dbReference type="ARBA" id="ARBA00022729"/>
    </source>
</evidence>
<dbReference type="InterPro" id="IPR028081">
    <property type="entry name" value="Leu-bd"/>
</dbReference>
<dbReference type="EMBL" id="BPQJ01000040">
    <property type="protein sequence ID" value="GJD65435.1"/>
    <property type="molecule type" value="Genomic_DNA"/>
</dbReference>
<accession>A0AA37HGE1</accession>
<sequence length="285" mass="29703">MRRFLKGLVGVALALALAAGPAGAQTNEQVRIGILTDRSGPYADAAGQGSTVMAELALEDLGGKVLGKPVAILSADHQNKTDIATTTARQWLDVDRVNAIFDVPNSGIMLAVQEIIRAKGGLLFSSGGGASSFTGALCSPCGFQWTYDTFALANGAGRELARQGLKNWYLLQVDYAFGEAAAADLNTVVTAAGGKIVGRVKTPLNTPDFSSFLLQAQSSGAQVVALLNAGKDTTNSLKQANEFGLTKAGQRLFGVIFFEADALAVGLENAQGLLTTSPFYWSQSP</sequence>
<keyword evidence="7" id="KW-1185">Reference proteome</keyword>
<feature type="domain" description="Leucine-binding protein" evidence="5">
    <location>
        <begin position="29"/>
        <end position="282"/>
    </location>
</feature>
<keyword evidence="3" id="KW-0029">Amino-acid transport</keyword>
<proteinExistence type="inferred from homology"/>
<dbReference type="AlphaFoldDB" id="A0AA37HGE1"/>
<dbReference type="Pfam" id="PF13458">
    <property type="entry name" value="Peripla_BP_6"/>
    <property type="match status" value="1"/>
</dbReference>
<dbReference type="GO" id="GO:0006865">
    <property type="term" value="P:amino acid transport"/>
    <property type="evidence" value="ECO:0007669"/>
    <property type="project" value="UniProtKB-KW"/>
</dbReference>
<protein>
    <recommendedName>
        <fullName evidence="5">Leucine-binding protein domain-containing protein</fullName>
    </recommendedName>
</protein>
<dbReference type="CDD" id="cd06327">
    <property type="entry name" value="PBP1_SBP-like"/>
    <property type="match status" value="1"/>
</dbReference>
<dbReference type="SUPFAM" id="SSF53822">
    <property type="entry name" value="Periplasmic binding protein-like I"/>
    <property type="match status" value="1"/>
</dbReference>
<evidence type="ECO:0000259" key="5">
    <source>
        <dbReference type="Pfam" id="PF13458"/>
    </source>
</evidence>
<comment type="similarity">
    <text evidence="1">Belongs to the leucine-binding protein family.</text>
</comment>
<dbReference type="RefSeq" id="WP_099900449.1">
    <property type="nucleotide sequence ID" value="NZ_PELK01000150.1"/>
</dbReference>
<keyword evidence="3" id="KW-0813">Transport</keyword>
<evidence type="ECO:0000256" key="4">
    <source>
        <dbReference type="SAM" id="SignalP"/>
    </source>
</evidence>
<dbReference type="PANTHER" id="PTHR30483">
    <property type="entry name" value="LEUCINE-SPECIFIC-BINDING PROTEIN"/>
    <property type="match status" value="1"/>
</dbReference>
<organism evidence="6 7">
    <name type="scientific">Methylobacterium frigidaeris</name>
    <dbReference type="NCBI Taxonomy" id="2038277"/>
    <lineage>
        <taxon>Bacteria</taxon>
        <taxon>Pseudomonadati</taxon>
        <taxon>Pseudomonadota</taxon>
        <taxon>Alphaproteobacteria</taxon>
        <taxon>Hyphomicrobiales</taxon>
        <taxon>Methylobacteriaceae</taxon>
        <taxon>Methylobacterium</taxon>
    </lineage>
</organism>
<evidence type="ECO:0000256" key="1">
    <source>
        <dbReference type="ARBA" id="ARBA00010062"/>
    </source>
</evidence>
<dbReference type="InterPro" id="IPR028082">
    <property type="entry name" value="Peripla_BP_I"/>
</dbReference>
<evidence type="ECO:0000256" key="3">
    <source>
        <dbReference type="ARBA" id="ARBA00022970"/>
    </source>
</evidence>
<dbReference type="PANTHER" id="PTHR30483:SF6">
    <property type="entry name" value="PERIPLASMIC BINDING PROTEIN OF ABC TRANSPORTER FOR NATURAL AMINO ACIDS"/>
    <property type="match status" value="1"/>
</dbReference>
<keyword evidence="2 4" id="KW-0732">Signal</keyword>
<reference evidence="6" key="1">
    <citation type="journal article" date="2016" name="Front. Microbiol.">
        <title>Genome Sequence of the Piezophilic, Mesophilic Sulfate-Reducing Bacterium Desulfovibrio indicus J2T.</title>
        <authorList>
            <person name="Cao J."/>
            <person name="Maignien L."/>
            <person name="Shao Z."/>
            <person name="Alain K."/>
            <person name="Jebbar M."/>
        </authorList>
    </citation>
    <scope>NUCLEOTIDE SEQUENCE</scope>
    <source>
        <strain evidence="6">JCM 32048</strain>
    </source>
</reference>
<evidence type="ECO:0000313" key="6">
    <source>
        <dbReference type="EMBL" id="GJD65435.1"/>
    </source>
</evidence>